<proteinExistence type="predicted"/>
<gene>
    <name evidence="1" type="ORF">T02_9326</name>
</gene>
<comment type="caution">
    <text evidence="1">The sequence shown here is derived from an EMBL/GenBank/DDBJ whole genome shotgun (WGS) entry which is preliminary data.</text>
</comment>
<evidence type="ECO:0000313" key="2">
    <source>
        <dbReference type="Proteomes" id="UP000054721"/>
    </source>
</evidence>
<dbReference type="EMBL" id="JYDW01000036">
    <property type="protein sequence ID" value="KRZ59872.1"/>
    <property type="molecule type" value="Genomic_DNA"/>
</dbReference>
<keyword evidence="2" id="KW-1185">Reference proteome</keyword>
<evidence type="ECO:0000313" key="1">
    <source>
        <dbReference type="EMBL" id="KRZ59872.1"/>
    </source>
</evidence>
<organism evidence="1 2">
    <name type="scientific">Trichinella nativa</name>
    <dbReference type="NCBI Taxonomy" id="6335"/>
    <lineage>
        <taxon>Eukaryota</taxon>
        <taxon>Metazoa</taxon>
        <taxon>Ecdysozoa</taxon>
        <taxon>Nematoda</taxon>
        <taxon>Enoplea</taxon>
        <taxon>Dorylaimia</taxon>
        <taxon>Trichinellida</taxon>
        <taxon>Trichinellidae</taxon>
        <taxon>Trichinella</taxon>
    </lineage>
</organism>
<accession>A0A0V1LK41</accession>
<dbReference type="Proteomes" id="UP000054721">
    <property type="component" value="Unassembled WGS sequence"/>
</dbReference>
<sequence length="62" mass="6904">MEVSDFCMLNKQFAAVENPISESNLFLMLIYSGNNVNHSLTYLIAIIGNTGQHDFRGLPNIS</sequence>
<name>A0A0V1LK41_9BILA</name>
<protein>
    <submittedName>
        <fullName evidence="1">Uncharacterized protein</fullName>
    </submittedName>
</protein>
<reference evidence="1 2" key="1">
    <citation type="submission" date="2015-05" db="EMBL/GenBank/DDBJ databases">
        <title>Evolution of Trichinella species and genotypes.</title>
        <authorList>
            <person name="Korhonen P.K."/>
            <person name="Edoardo P."/>
            <person name="Giuseppe L.R."/>
            <person name="Gasser R.B."/>
        </authorList>
    </citation>
    <scope>NUCLEOTIDE SEQUENCE [LARGE SCALE GENOMIC DNA]</scope>
    <source>
        <strain evidence="1">ISS10</strain>
    </source>
</reference>
<dbReference type="AlphaFoldDB" id="A0A0V1LK41"/>